<evidence type="ECO:0000313" key="4">
    <source>
        <dbReference type="EMBL" id="KAA0162626.1"/>
    </source>
</evidence>
<sequence length="812" mass="83520">MAVIPAQVRSTFHYPGCGCGTRPWCGNQIDWMWSDQSLGLPAAVRARPLRVCYYLPHHNVTGGMKMLIKHLVHLQRRGHWVMAAFRGPIGSPVLPPWAREMLTPDAERLILPHENITAVLGDVDVVMLGYFTQLVELGDATACPGAIVYWDQGHEHVFGDPTSHADWDRVFHASMHLPVSLLSVSNIVRDILAHHFARVAPVVPNAIDSSLFHPGPEPPHHPMRIAGRFPVDPTGPRRVLIVGNPGLRLKNFDTALAVLARVHRWLLDEAVRKGYATPESAASAAAAEAAALLPPAKSGAGTSKSPALPASGGTAPTSPSTGSHPKASASTPTHGSAAGAGTAATSAATADTAAPNPASTSSSSSSKHPDIRVCSPSGIHVTWMCQVRPGAVPPGLPISLVVNPPQEDIPALYRSGFDCILFCSAYEAWGMPVLEAMASGVPVVTSRCHGVDMFASHRYNCLSAEPFDVDALARCVYAMVTRPALQATFARRAREVARRTTWPAAMSSLEAALYHVDRCIGKAQPPALSGSWSGGGGGGGGGAGGLPPDAAASAAGSSPGLGPAPVLSSRKPHQGPASALPASSDSASALITASGAGPPRPAIALGGAHAAPLDPTLEAVLARTKALMQTPQGQRAIASVASLPTLSTEPTVPSHLFDPSAPRPADSAAMSAFGAAHSASPGSLGPAYSVPGALPSAAAPVSGSAYPAHQAALGLGAVASSAPFLLLQQHQHQHQQQQLQMQQQHHMPHLPFRPAVPLMPGAWPPQASAAPGFVQPALFGTASGAFVSAGQGLGGAVPFAAPGAGGTVDAHR</sequence>
<dbReference type="Proteomes" id="UP000325113">
    <property type="component" value="Unassembled WGS sequence"/>
</dbReference>
<feature type="region of interest" description="Disordered" evidence="2">
    <location>
        <begin position="296"/>
        <end position="371"/>
    </location>
</feature>
<feature type="compositionally biased region" description="Low complexity" evidence="2">
    <location>
        <begin position="546"/>
        <end position="569"/>
    </location>
</feature>
<keyword evidence="1" id="KW-0328">Glycosyltransferase</keyword>
<evidence type="ECO:0000256" key="1">
    <source>
        <dbReference type="ARBA" id="ARBA00022676"/>
    </source>
</evidence>
<feature type="domain" description="Glycosyl transferase family 1" evidence="3">
    <location>
        <begin position="405"/>
        <end position="495"/>
    </location>
</feature>
<feature type="compositionally biased region" description="Low complexity" evidence="2">
    <location>
        <begin position="327"/>
        <end position="366"/>
    </location>
</feature>
<dbReference type="PANTHER" id="PTHR45947">
    <property type="entry name" value="SULFOQUINOVOSYL TRANSFERASE SQD2"/>
    <property type="match status" value="1"/>
</dbReference>
<organism evidence="4 7">
    <name type="scientific">Cafeteria roenbergensis</name>
    <name type="common">Marine flagellate</name>
    <dbReference type="NCBI Taxonomy" id="33653"/>
    <lineage>
        <taxon>Eukaryota</taxon>
        <taxon>Sar</taxon>
        <taxon>Stramenopiles</taxon>
        <taxon>Bigyra</taxon>
        <taxon>Opalozoa</taxon>
        <taxon>Bicosoecida</taxon>
        <taxon>Cafeteriaceae</taxon>
        <taxon>Cafeteria</taxon>
    </lineage>
</organism>
<evidence type="ECO:0000313" key="7">
    <source>
        <dbReference type="Proteomes" id="UP000325113"/>
    </source>
</evidence>
<dbReference type="InterPro" id="IPR001296">
    <property type="entry name" value="Glyco_trans_1"/>
</dbReference>
<evidence type="ECO:0000259" key="3">
    <source>
        <dbReference type="Pfam" id="PF00534"/>
    </source>
</evidence>
<name>A0A5A8DB87_CAFRO</name>
<evidence type="ECO:0000256" key="2">
    <source>
        <dbReference type="SAM" id="MobiDB-lite"/>
    </source>
</evidence>
<evidence type="ECO:0000313" key="6">
    <source>
        <dbReference type="Proteomes" id="UP000324907"/>
    </source>
</evidence>
<reference evidence="6 7" key="1">
    <citation type="submission" date="2019-07" db="EMBL/GenBank/DDBJ databases">
        <title>Genomes of Cafeteria roenbergensis.</title>
        <authorList>
            <person name="Fischer M.G."/>
            <person name="Hackl T."/>
            <person name="Roman M."/>
        </authorList>
    </citation>
    <scope>NUCLEOTIDE SEQUENCE [LARGE SCALE GENOMIC DNA]</scope>
    <source>
        <strain evidence="4 7">Cflag</strain>
        <strain evidence="5 6">RCC970-E3</strain>
    </source>
</reference>
<dbReference type="AlphaFoldDB" id="A0A5A8DB87"/>
<dbReference type="PANTHER" id="PTHR45947:SF3">
    <property type="entry name" value="SULFOQUINOVOSYL TRANSFERASE SQD2"/>
    <property type="match status" value="1"/>
</dbReference>
<dbReference type="GO" id="GO:0016757">
    <property type="term" value="F:glycosyltransferase activity"/>
    <property type="evidence" value="ECO:0007669"/>
    <property type="project" value="UniProtKB-KW"/>
</dbReference>
<feature type="compositionally biased region" description="Gly residues" evidence="2">
    <location>
        <begin position="532"/>
        <end position="545"/>
    </location>
</feature>
<dbReference type="Pfam" id="PF00534">
    <property type="entry name" value="Glycos_transf_1"/>
    <property type="match status" value="1"/>
</dbReference>
<protein>
    <recommendedName>
        <fullName evidence="3">Glycosyl transferase family 1 domain-containing protein</fullName>
    </recommendedName>
</protein>
<dbReference type="SUPFAM" id="SSF53756">
    <property type="entry name" value="UDP-Glycosyltransferase/glycogen phosphorylase"/>
    <property type="match status" value="2"/>
</dbReference>
<feature type="region of interest" description="Disordered" evidence="2">
    <location>
        <begin position="530"/>
        <end position="584"/>
    </location>
</feature>
<evidence type="ECO:0000313" key="5">
    <source>
        <dbReference type="EMBL" id="KAA0170724.1"/>
    </source>
</evidence>
<dbReference type="Proteomes" id="UP000324907">
    <property type="component" value="Unassembled WGS sequence"/>
</dbReference>
<accession>A0A5A8DB87</accession>
<comment type="caution">
    <text evidence="4">The sequence shown here is derived from an EMBL/GenBank/DDBJ whole genome shotgun (WGS) entry which is preliminary data.</text>
</comment>
<keyword evidence="1" id="KW-0808">Transferase</keyword>
<feature type="compositionally biased region" description="Polar residues" evidence="2">
    <location>
        <begin position="314"/>
        <end position="323"/>
    </location>
</feature>
<dbReference type="EMBL" id="VLTL01000011">
    <property type="protein sequence ID" value="KAA0170724.1"/>
    <property type="molecule type" value="Genomic_DNA"/>
</dbReference>
<dbReference type="InterPro" id="IPR050194">
    <property type="entry name" value="Glycosyltransferase_grp1"/>
</dbReference>
<dbReference type="EMBL" id="VLTM01000026">
    <property type="protein sequence ID" value="KAA0162626.1"/>
    <property type="molecule type" value="Genomic_DNA"/>
</dbReference>
<proteinExistence type="predicted"/>
<dbReference type="Gene3D" id="3.40.50.2000">
    <property type="entry name" value="Glycogen Phosphorylase B"/>
    <property type="match status" value="1"/>
</dbReference>
<gene>
    <name evidence="5" type="ORF">FNF28_01265</name>
    <name evidence="4" type="ORF">FNF31_03154</name>
</gene>